<evidence type="ECO:0000313" key="1">
    <source>
        <dbReference type="EMBL" id="MFD1426664.1"/>
    </source>
</evidence>
<dbReference type="RefSeq" id="WP_380163964.1">
    <property type="nucleotide sequence ID" value="NZ_JBHTNU010000005.1"/>
</dbReference>
<gene>
    <name evidence="1" type="ORF">ACFQ4Y_06875</name>
</gene>
<protein>
    <submittedName>
        <fullName evidence="1">Uncharacterized protein</fullName>
    </submittedName>
</protein>
<keyword evidence="2" id="KW-1185">Reference proteome</keyword>
<sequence>MELGLLLNWKMDGGRESFAAKGLYGYRALQFKWLKPKIQVAPQALQFKRAEALD</sequence>
<dbReference type="Proteomes" id="UP001597282">
    <property type="component" value="Unassembled WGS sequence"/>
</dbReference>
<comment type="caution">
    <text evidence="1">The sequence shown here is derived from an EMBL/GenBank/DDBJ whole genome shotgun (WGS) entry which is preliminary data.</text>
</comment>
<reference evidence="2" key="1">
    <citation type="journal article" date="2019" name="Int. J. Syst. Evol. Microbiol.">
        <title>The Global Catalogue of Microorganisms (GCM) 10K type strain sequencing project: providing services to taxonomists for standard genome sequencing and annotation.</title>
        <authorList>
            <consortium name="The Broad Institute Genomics Platform"/>
            <consortium name="The Broad Institute Genome Sequencing Center for Infectious Disease"/>
            <person name="Wu L."/>
            <person name="Ma J."/>
        </authorList>
    </citation>
    <scope>NUCLEOTIDE SEQUENCE [LARGE SCALE GENOMIC DNA]</scope>
    <source>
        <strain evidence="2">S1</strain>
    </source>
</reference>
<proteinExistence type="predicted"/>
<dbReference type="EMBL" id="JBHTNU010000005">
    <property type="protein sequence ID" value="MFD1426664.1"/>
    <property type="molecule type" value="Genomic_DNA"/>
</dbReference>
<evidence type="ECO:0000313" key="2">
    <source>
        <dbReference type="Proteomes" id="UP001597282"/>
    </source>
</evidence>
<organism evidence="1 2">
    <name type="scientific">Kroppenstedtia sanguinis</name>
    <dbReference type="NCBI Taxonomy" id="1380684"/>
    <lineage>
        <taxon>Bacteria</taxon>
        <taxon>Bacillati</taxon>
        <taxon>Bacillota</taxon>
        <taxon>Bacilli</taxon>
        <taxon>Bacillales</taxon>
        <taxon>Thermoactinomycetaceae</taxon>
        <taxon>Kroppenstedtia</taxon>
    </lineage>
</organism>
<accession>A0ABW4C972</accession>
<name>A0ABW4C972_9BACL</name>